<dbReference type="SUPFAM" id="SSF53850">
    <property type="entry name" value="Periplasmic binding protein-like II"/>
    <property type="match status" value="1"/>
</dbReference>
<feature type="domain" description="Solute-binding protein family 5" evidence="6">
    <location>
        <begin position="115"/>
        <end position="425"/>
    </location>
</feature>
<dbReference type="RefSeq" id="WP_380685351.1">
    <property type="nucleotide sequence ID" value="NZ_JBHRSS010000001.1"/>
</dbReference>
<organism evidence="7 8">
    <name type="scientific">Salinisphaera aquimarina</name>
    <dbReference type="NCBI Taxonomy" id="2094031"/>
    <lineage>
        <taxon>Bacteria</taxon>
        <taxon>Pseudomonadati</taxon>
        <taxon>Pseudomonadota</taxon>
        <taxon>Gammaproteobacteria</taxon>
        <taxon>Salinisphaerales</taxon>
        <taxon>Salinisphaeraceae</taxon>
        <taxon>Salinisphaera</taxon>
    </lineage>
</organism>
<feature type="chain" id="PRO_5046948938" evidence="5">
    <location>
        <begin position="28"/>
        <end position="550"/>
    </location>
</feature>
<accession>A0ABV7EI73</accession>
<dbReference type="Pfam" id="PF00496">
    <property type="entry name" value="SBP_bac_5"/>
    <property type="match status" value="1"/>
</dbReference>
<keyword evidence="3 5" id="KW-0732">Signal</keyword>
<feature type="region of interest" description="Disordered" evidence="4">
    <location>
        <begin position="32"/>
        <end position="66"/>
    </location>
</feature>
<keyword evidence="8" id="KW-1185">Reference proteome</keyword>
<dbReference type="Gene3D" id="3.40.190.10">
    <property type="entry name" value="Periplasmic binding protein-like II"/>
    <property type="match status" value="1"/>
</dbReference>
<dbReference type="Proteomes" id="UP001595462">
    <property type="component" value="Unassembled WGS sequence"/>
</dbReference>
<evidence type="ECO:0000256" key="2">
    <source>
        <dbReference type="ARBA" id="ARBA00022448"/>
    </source>
</evidence>
<evidence type="ECO:0000256" key="3">
    <source>
        <dbReference type="ARBA" id="ARBA00022729"/>
    </source>
</evidence>
<comment type="similarity">
    <text evidence="1">Belongs to the bacterial solute-binding protein 5 family.</text>
</comment>
<comment type="caution">
    <text evidence="7">The sequence shown here is derived from an EMBL/GenBank/DDBJ whole genome shotgun (WGS) entry which is preliminary data.</text>
</comment>
<proteinExistence type="inferred from homology"/>
<evidence type="ECO:0000259" key="6">
    <source>
        <dbReference type="Pfam" id="PF00496"/>
    </source>
</evidence>
<sequence>MNTIIRKLGWLSGSAALVLLLAMVAGCGSNDSDTAQSADNSGSGAAADSGDQKVAEVKEPRCPEMTDGIDKSQTFTWMYSVGNTSFDPDKITTNNSQMYLFPIYDSLVYMDDSGKPQPMLATSWTLSDEGKTLELKLRDGWSYHDGTAFDAASVKANIERSKTLPGSFNANSLASVKSVEVVDPHTVRIHTDGGAGALVGVLGGSAGMMMSPAAFDKKGEDIKPTGGSGPYRMASYQPGNRVEYTAVKDYWDPDAQNVAKMVFLISGDDNARLNAVITGAADSTFLRASMYEPAKKADLVVCQRPSLSSYNIKLNTKRSKFGDKRVRKAISYAINRKAVQQVTDGFCEPSIQLFPSSYFASNPDLDKGELYDPDKAKQLLKEAGLADGFSFDLEVINLSLYQQIAEIVQYNLAQVGIKMSITPKSIGLLSEDFSVKKSADAVLEEQKASSDPSILTSEYYLADGFSNPGGYTTDEITRLNAEAMNSADAEKRGPIYAKLFKAVADEAYPNITLCHLTTPFTMNKKVVGLNIHTDGAREFRGVGIDPGRSK</sequence>
<name>A0ABV7EI73_9GAMM</name>
<dbReference type="PANTHER" id="PTHR30290:SF9">
    <property type="entry name" value="OLIGOPEPTIDE-BINDING PROTEIN APPA"/>
    <property type="match status" value="1"/>
</dbReference>
<dbReference type="PANTHER" id="PTHR30290">
    <property type="entry name" value="PERIPLASMIC BINDING COMPONENT OF ABC TRANSPORTER"/>
    <property type="match status" value="1"/>
</dbReference>
<evidence type="ECO:0000256" key="1">
    <source>
        <dbReference type="ARBA" id="ARBA00005695"/>
    </source>
</evidence>
<dbReference type="InterPro" id="IPR000914">
    <property type="entry name" value="SBP_5_dom"/>
</dbReference>
<dbReference type="InterPro" id="IPR030678">
    <property type="entry name" value="Peptide/Ni-bd"/>
</dbReference>
<dbReference type="PROSITE" id="PS51257">
    <property type="entry name" value="PROKAR_LIPOPROTEIN"/>
    <property type="match status" value="1"/>
</dbReference>
<evidence type="ECO:0000256" key="4">
    <source>
        <dbReference type="SAM" id="MobiDB-lite"/>
    </source>
</evidence>
<feature type="signal peptide" evidence="5">
    <location>
        <begin position="1"/>
        <end position="27"/>
    </location>
</feature>
<dbReference type="Gene3D" id="3.90.76.10">
    <property type="entry name" value="Dipeptide-binding Protein, Domain 1"/>
    <property type="match status" value="1"/>
</dbReference>
<dbReference type="EMBL" id="JBHRSS010000001">
    <property type="protein sequence ID" value="MFC3102365.1"/>
    <property type="molecule type" value="Genomic_DNA"/>
</dbReference>
<evidence type="ECO:0000313" key="8">
    <source>
        <dbReference type="Proteomes" id="UP001595462"/>
    </source>
</evidence>
<dbReference type="PIRSF" id="PIRSF002741">
    <property type="entry name" value="MppA"/>
    <property type="match status" value="1"/>
</dbReference>
<feature type="compositionally biased region" description="Basic and acidic residues" evidence="4">
    <location>
        <begin position="50"/>
        <end position="66"/>
    </location>
</feature>
<protein>
    <submittedName>
        <fullName evidence="7">ABC transporter substrate-binding protein</fullName>
    </submittedName>
</protein>
<reference evidence="8" key="1">
    <citation type="journal article" date="2019" name="Int. J. Syst. Evol. Microbiol.">
        <title>The Global Catalogue of Microorganisms (GCM) 10K type strain sequencing project: providing services to taxonomists for standard genome sequencing and annotation.</title>
        <authorList>
            <consortium name="The Broad Institute Genomics Platform"/>
            <consortium name="The Broad Institute Genome Sequencing Center for Infectious Disease"/>
            <person name="Wu L."/>
            <person name="Ma J."/>
        </authorList>
    </citation>
    <scope>NUCLEOTIDE SEQUENCE [LARGE SCALE GENOMIC DNA]</scope>
    <source>
        <strain evidence="8">KCTC 52640</strain>
    </source>
</reference>
<dbReference type="InterPro" id="IPR039424">
    <property type="entry name" value="SBP_5"/>
</dbReference>
<keyword evidence="2" id="KW-0813">Transport</keyword>
<feature type="compositionally biased region" description="Low complexity" evidence="4">
    <location>
        <begin position="37"/>
        <end position="49"/>
    </location>
</feature>
<dbReference type="Gene3D" id="3.10.105.10">
    <property type="entry name" value="Dipeptide-binding Protein, Domain 3"/>
    <property type="match status" value="1"/>
</dbReference>
<evidence type="ECO:0000313" key="7">
    <source>
        <dbReference type="EMBL" id="MFC3102365.1"/>
    </source>
</evidence>
<gene>
    <name evidence="7" type="ORF">ACFOSU_00500</name>
</gene>
<evidence type="ECO:0000256" key="5">
    <source>
        <dbReference type="SAM" id="SignalP"/>
    </source>
</evidence>